<organism evidence="2 3">
    <name type="scientific">Microdochium trichocladiopsis</name>
    <dbReference type="NCBI Taxonomy" id="1682393"/>
    <lineage>
        <taxon>Eukaryota</taxon>
        <taxon>Fungi</taxon>
        <taxon>Dikarya</taxon>
        <taxon>Ascomycota</taxon>
        <taxon>Pezizomycotina</taxon>
        <taxon>Sordariomycetes</taxon>
        <taxon>Xylariomycetidae</taxon>
        <taxon>Xylariales</taxon>
        <taxon>Microdochiaceae</taxon>
        <taxon>Microdochium</taxon>
    </lineage>
</organism>
<dbReference type="AlphaFoldDB" id="A0A9P8Y5A7"/>
<evidence type="ECO:0000313" key="2">
    <source>
        <dbReference type="EMBL" id="KAH7027846.1"/>
    </source>
</evidence>
<dbReference type="GeneID" id="70186546"/>
<keyword evidence="3" id="KW-1185">Reference proteome</keyword>
<feature type="signal peptide" evidence="1">
    <location>
        <begin position="1"/>
        <end position="18"/>
    </location>
</feature>
<protein>
    <submittedName>
        <fullName evidence="2">Uncharacterized protein</fullName>
    </submittedName>
</protein>
<gene>
    <name evidence="2" type="ORF">B0I36DRAFT_351321</name>
</gene>
<dbReference type="RefSeq" id="XP_046010645.1">
    <property type="nucleotide sequence ID" value="XM_046157000.1"/>
</dbReference>
<evidence type="ECO:0000256" key="1">
    <source>
        <dbReference type="SAM" id="SignalP"/>
    </source>
</evidence>
<proteinExistence type="predicted"/>
<keyword evidence="1" id="KW-0732">Signal</keyword>
<accession>A0A9P8Y5A7</accession>
<dbReference type="EMBL" id="JAGTJQ010000007">
    <property type="protein sequence ID" value="KAH7027846.1"/>
    <property type="molecule type" value="Genomic_DNA"/>
</dbReference>
<name>A0A9P8Y5A7_9PEZI</name>
<sequence length="515" mass="56340">MPSLACHWAVTSLAVATAKRPSPCPGCTRRGFPLDALYQLSQPSHLTCHILQPRRDCRKSGADCYQFCDYLSTREIKNGFDCIVGAVACTECSCRSIFTNSYGALINFNWPTSAYEDLVHGCEKPYQCKQGGQPLVREEPSGLTQSWHDHPSREAASNVWCSPLVLDRSRRMSQSKRDAATEGTQSRRQYVLSIVTPQAGHFNPCFVRAPGSLGRTPAGQPVAFRWFCEIGVCLADEPSSPVPSVGEAALGTCDRPRATVQARVPQPSVWHLIRQWCSQRPLDFSKNADADVSAERHFALVLVHAALSRQLHQQFPCKGSAVPRTITRCWIWNAGDACQPWFGVERFEKPAWKSKAGSRRPSPLAHPACEVPASLPLAIGRSRIPWLTVVSDCCSQCHVTTSKHKLSFWMWTISRCRGAKTVCVRGAVRVHCMCPAGLVTALATSGHAATASRTGDILEARAALHFRACGVVGRPMNLCGCLPCAVTVPDLAWPGQQPGPSADSCLYNHEMMACL</sequence>
<feature type="chain" id="PRO_5040219010" evidence="1">
    <location>
        <begin position="19"/>
        <end position="515"/>
    </location>
</feature>
<comment type="caution">
    <text evidence="2">The sequence shown here is derived from an EMBL/GenBank/DDBJ whole genome shotgun (WGS) entry which is preliminary data.</text>
</comment>
<evidence type="ECO:0000313" key="3">
    <source>
        <dbReference type="Proteomes" id="UP000756346"/>
    </source>
</evidence>
<dbReference type="Proteomes" id="UP000756346">
    <property type="component" value="Unassembled WGS sequence"/>
</dbReference>
<reference evidence="2" key="1">
    <citation type="journal article" date="2021" name="Nat. Commun.">
        <title>Genetic determinants of endophytism in the Arabidopsis root mycobiome.</title>
        <authorList>
            <person name="Mesny F."/>
            <person name="Miyauchi S."/>
            <person name="Thiergart T."/>
            <person name="Pickel B."/>
            <person name="Atanasova L."/>
            <person name="Karlsson M."/>
            <person name="Huettel B."/>
            <person name="Barry K.W."/>
            <person name="Haridas S."/>
            <person name="Chen C."/>
            <person name="Bauer D."/>
            <person name="Andreopoulos W."/>
            <person name="Pangilinan J."/>
            <person name="LaButti K."/>
            <person name="Riley R."/>
            <person name="Lipzen A."/>
            <person name="Clum A."/>
            <person name="Drula E."/>
            <person name="Henrissat B."/>
            <person name="Kohler A."/>
            <person name="Grigoriev I.V."/>
            <person name="Martin F.M."/>
            <person name="Hacquard S."/>
        </authorList>
    </citation>
    <scope>NUCLEOTIDE SEQUENCE</scope>
    <source>
        <strain evidence="2">MPI-CAGE-CH-0230</strain>
    </source>
</reference>